<dbReference type="InterPro" id="IPR036412">
    <property type="entry name" value="HAD-like_sf"/>
</dbReference>
<dbReference type="EMBL" id="AUBJ02000001">
    <property type="protein sequence ID" value="MCP2333726.1"/>
    <property type="molecule type" value="Genomic_DNA"/>
</dbReference>
<evidence type="ECO:0000313" key="2">
    <source>
        <dbReference type="Proteomes" id="UP000791080"/>
    </source>
</evidence>
<gene>
    <name evidence="1" type="ORF">G443_003996</name>
</gene>
<comment type="caution">
    <text evidence="1">The sequence shown here is derived from an EMBL/GenBank/DDBJ whole genome shotgun (WGS) entry which is preliminary data.</text>
</comment>
<dbReference type="PANTHER" id="PTHR47829">
    <property type="entry name" value="HYDROLASE, PUTATIVE (AFU_ORTHOLOGUE AFUA_1G12880)-RELATED"/>
    <property type="match status" value="1"/>
</dbReference>
<protein>
    <submittedName>
        <fullName evidence="1">Haloacid dehalogenase superfamily, subfamily IA, variant 3 with third motif having DD or ED</fullName>
    </submittedName>
</protein>
<dbReference type="Proteomes" id="UP000791080">
    <property type="component" value="Unassembled WGS sequence"/>
</dbReference>
<dbReference type="NCBIfam" id="TIGR01509">
    <property type="entry name" value="HAD-SF-IA-v3"/>
    <property type="match status" value="1"/>
</dbReference>
<reference evidence="1 2" key="1">
    <citation type="submission" date="2013-07" db="EMBL/GenBank/DDBJ databases">
        <authorList>
            <consortium name="DOE Joint Genome Institute"/>
            <person name="Reeve W."/>
            <person name="Huntemann M."/>
            <person name="Han J."/>
            <person name="Chen A."/>
            <person name="Kyrpides N."/>
            <person name="Mavromatis K."/>
            <person name="Markowitz V."/>
            <person name="Palaniappan K."/>
            <person name="Ivanova N."/>
            <person name="Schaumberg A."/>
            <person name="Pati A."/>
            <person name="Liolios K."/>
            <person name="Nordberg H.P."/>
            <person name="Cantor M.N."/>
            <person name="Hua S.X."/>
            <person name="Woyke T."/>
        </authorList>
    </citation>
    <scope>NUCLEOTIDE SEQUENCE [LARGE SCALE GENOMIC DNA]</scope>
    <source>
        <strain evidence="1 2">DSM 43889</strain>
    </source>
</reference>
<proteinExistence type="predicted"/>
<accession>A0ABT1JMH6</accession>
<keyword evidence="2" id="KW-1185">Reference proteome</keyword>
<name>A0ABT1JMH6_ACTCY</name>
<sequence>MSSDSLVGLVMDVGGVLTDLGGFPASEEPPLLGAVRLLRRRGVRTAVLSNAQGYPPDAGWRADFDAVVVSGEVGMGKPDPRVYRLTAARLGLAPSRCVFVDDLPRNVRGAVAVGMVGVRHDTVAATLEELDALFPER</sequence>
<evidence type="ECO:0000313" key="1">
    <source>
        <dbReference type="EMBL" id="MCP2333726.1"/>
    </source>
</evidence>
<dbReference type="InterPro" id="IPR023214">
    <property type="entry name" value="HAD_sf"/>
</dbReference>
<dbReference type="Pfam" id="PF00702">
    <property type="entry name" value="Hydrolase"/>
    <property type="match status" value="1"/>
</dbReference>
<dbReference type="Gene3D" id="3.40.50.1000">
    <property type="entry name" value="HAD superfamily/HAD-like"/>
    <property type="match status" value="1"/>
</dbReference>
<dbReference type="InterPro" id="IPR006439">
    <property type="entry name" value="HAD-SF_hydro_IA"/>
</dbReference>
<reference evidence="1 2" key="2">
    <citation type="submission" date="2022-06" db="EMBL/GenBank/DDBJ databases">
        <title>Genomic Encyclopedia of Type Strains, Phase I: the one thousand microbial genomes (KMG-I) project.</title>
        <authorList>
            <person name="Kyrpides N."/>
        </authorList>
    </citation>
    <scope>NUCLEOTIDE SEQUENCE [LARGE SCALE GENOMIC DNA]</scope>
    <source>
        <strain evidence="1 2">DSM 43889</strain>
    </source>
</reference>
<dbReference type="PANTHER" id="PTHR47829:SF1">
    <property type="entry name" value="HAD FAMILY PHOSPHATASE"/>
    <property type="match status" value="1"/>
</dbReference>
<dbReference type="SUPFAM" id="SSF56784">
    <property type="entry name" value="HAD-like"/>
    <property type="match status" value="1"/>
</dbReference>
<dbReference type="InterPro" id="IPR052898">
    <property type="entry name" value="ACAD10-like"/>
</dbReference>
<organism evidence="1 2">
    <name type="scientific">Actinoalloteichus caeruleus DSM 43889</name>
    <dbReference type="NCBI Taxonomy" id="1120930"/>
    <lineage>
        <taxon>Bacteria</taxon>
        <taxon>Bacillati</taxon>
        <taxon>Actinomycetota</taxon>
        <taxon>Actinomycetes</taxon>
        <taxon>Pseudonocardiales</taxon>
        <taxon>Pseudonocardiaceae</taxon>
        <taxon>Actinoalloteichus</taxon>
        <taxon>Actinoalloteichus cyanogriseus</taxon>
    </lineage>
</organism>